<dbReference type="SUPFAM" id="SSF51182">
    <property type="entry name" value="RmlC-like cupins"/>
    <property type="match status" value="1"/>
</dbReference>
<accession>A0A1H8K8K2</accession>
<evidence type="ECO:0000313" key="1">
    <source>
        <dbReference type="EMBL" id="TFB92376.1"/>
    </source>
</evidence>
<dbReference type="EMBL" id="SOFF01000016">
    <property type="protein sequence ID" value="TFB92376.1"/>
    <property type="molecule type" value="Genomic_DNA"/>
</dbReference>
<dbReference type="RefSeq" id="WP_092111807.1">
    <property type="nucleotide sequence ID" value="NZ_FOCN01000018.1"/>
</dbReference>
<evidence type="ECO:0000313" key="2">
    <source>
        <dbReference type="Proteomes" id="UP000297654"/>
    </source>
</evidence>
<comment type="caution">
    <text evidence="1">The sequence shown here is derived from an EMBL/GenBank/DDBJ whole genome shotgun (WGS) entry which is preliminary data.</text>
</comment>
<organism evidence="1 2">
    <name type="scientific">Cryobacterium luteum</name>
    <dbReference type="NCBI Taxonomy" id="1424661"/>
    <lineage>
        <taxon>Bacteria</taxon>
        <taxon>Bacillati</taxon>
        <taxon>Actinomycetota</taxon>
        <taxon>Actinomycetes</taxon>
        <taxon>Micrococcales</taxon>
        <taxon>Microbacteriaceae</taxon>
        <taxon>Cryobacterium</taxon>
    </lineage>
</organism>
<dbReference type="Pfam" id="PF06249">
    <property type="entry name" value="EutQ"/>
    <property type="match status" value="1"/>
</dbReference>
<dbReference type="InterPro" id="IPR010424">
    <property type="entry name" value="EutQ"/>
</dbReference>
<name>A0A1H8K8K2_9MICO</name>
<dbReference type="AlphaFoldDB" id="A0A1H8K8K2"/>
<reference evidence="1 2" key="1">
    <citation type="submission" date="2019-03" db="EMBL/GenBank/DDBJ databases">
        <title>Genomics of glacier-inhabiting Cryobacterium strains.</title>
        <authorList>
            <person name="Liu Q."/>
            <person name="Xin Y.-H."/>
        </authorList>
    </citation>
    <scope>NUCLEOTIDE SEQUENCE [LARGE SCALE GENOMIC DNA]</scope>
    <source>
        <strain evidence="1 2">Hh15</strain>
    </source>
</reference>
<dbReference type="InterPro" id="IPR014710">
    <property type="entry name" value="RmlC-like_jellyroll"/>
</dbReference>
<sequence length="126" mass="13439">MTTTLNGTLTKAGSIHKVEGAYLGLPSMNAPGSEAFIGDALSNPGGAAISCGFFELKASEPLVYEYTYDEMKVVVDGEFILTDQATGEVTHAVAKDVLFFPKGTTVKFETLDYALGYYVGHRSFAP</sequence>
<dbReference type="Proteomes" id="UP000297654">
    <property type="component" value="Unassembled WGS sequence"/>
</dbReference>
<dbReference type="STRING" id="1424661.SAMN05216281_11812"/>
<dbReference type="OrthoDB" id="3828611at2"/>
<keyword evidence="2" id="KW-1185">Reference proteome</keyword>
<dbReference type="CDD" id="cd02228">
    <property type="entry name" value="cupin_EutQ"/>
    <property type="match status" value="1"/>
</dbReference>
<protein>
    <submittedName>
        <fullName evidence="1">Ethanolamine utilization protein</fullName>
    </submittedName>
</protein>
<proteinExistence type="predicted"/>
<dbReference type="PANTHER" id="PTHR36169">
    <property type="entry name" value="ETHANOLAMINE UTILIZATION PROTEIN EUTQ"/>
    <property type="match status" value="1"/>
</dbReference>
<gene>
    <name evidence="1" type="ORF">E3O10_04875</name>
</gene>
<dbReference type="InterPro" id="IPR011051">
    <property type="entry name" value="RmlC_Cupin_sf"/>
</dbReference>
<dbReference type="PANTHER" id="PTHR36169:SF1">
    <property type="entry name" value="ACETATE KINASE EUTQ"/>
    <property type="match status" value="1"/>
</dbReference>
<dbReference type="Gene3D" id="2.60.120.10">
    <property type="entry name" value="Jelly Rolls"/>
    <property type="match status" value="1"/>
</dbReference>